<reference evidence="6" key="2">
    <citation type="submission" date="2021-04" db="EMBL/GenBank/DDBJ databases">
        <authorList>
            <person name="Gilroy R."/>
        </authorList>
    </citation>
    <scope>NUCLEOTIDE SEQUENCE</scope>
    <source>
        <strain evidence="6">CHK195-9823</strain>
    </source>
</reference>
<feature type="compositionally biased region" description="Basic and acidic residues" evidence="4">
    <location>
        <begin position="48"/>
        <end position="74"/>
    </location>
</feature>
<protein>
    <submittedName>
        <fullName evidence="6">ATP-binding protein</fullName>
    </submittedName>
</protein>
<evidence type="ECO:0000259" key="5">
    <source>
        <dbReference type="Pfam" id="PF01923"/>
    </source>
</evidence>
<keyword evidence="1" id="KW-0808">Transferase</keyword>
<dbReference type="EMBL" id="DXIQ01000032">
    <property type="protein sequence ID" value="HIV38423.1"/>
    <property type="molecule type" value="Genomic_DNA"/>
</dbReference>
<dbReference type="SUPFAM" id="SSF89028">
    <property type="entry name" value="Cobalamin adenosyltransferase-like"/>
    <property type="match status" value="1"/>
</dbReference>
<keyword evidence="3 6" id="KW-0067">ATP-binding</keyword>
<dbReference type="GO" id="GO:0005524">
    <property type="term" value="F:ATP binding"/>
    <property type="evidence" value="ECO:0007669"/>
    <property type="project" value="UniProtKB-KW"/>
</dbReference>
<evidence type="ECO:0000313" key="6">
    <source>
        <dbReference type="EMBL" id="HIV38423.1"/>
    </source>
</evidence>
<dbReference type="Gene3D" id="1.20.1200.10">
    <property type="entry name" value="Cobalamin adenosyltransferase-like"/>
    <property type="match status" value="1"/>
</dbReference>
<feature type="region of interest" description="Disordered" evidence="4">
    <location>
        <begin position="48"/>
        <end position="87"/>
    </location>
</feature>
<dbReference type="GO" id="GO:0008817">
    <property type="term" value="F:corrinoid adenosyltransferase activity"/>
    <property type="evidence" value="ECO:0007669"/>
    <property type="project" value="InterPro"/>
</dbReference>
<dbReference type="PIRSF" id="PIRSF012294">
    <property type="entry name" value="ATR_EutT"/>
    <property type="match status" value="1"/>
</dbReference>
<evidence type="ECO:0000256" key="4">
    <source>
        <dbReference type="SAM" id="MobiDB-lite"/>
    </source>
</evidence>
<evidence type="ECO:0000256" key="1">
    <source>
        <dbReference type="ARBA" id="ARBA00022679"/>
    </source>
</evidence>
<comment type="caution">
    <text evidence="6">The sequence shown here is derived from an EMBL/GenBank/DDBJ whole genome shotgun (WGS) entry which is preliminary data.</text>
</comment>
<dbReference type="InterPro" id="IPR016030">
    <property type="entry name" value="CblAdoTrfase-like"/>
</dbReference>
<reference evidence="6" key="1">
    <citation type="journal article" date="2021" name="PeerJ">
        <title>Extensive microbial diversity within the chicken gut microbiome revealed by metagenomics and culture.</title>
        <authorList>
            <person name="Gilroy R."/>
            <person name="Ravi A."/>
            <person name="Getino M."/>
            <person name="Pursley I."/>
            <person name="Horton D.L."/>
            <person name="Alikhan N.F."/>
            <person name="Baker D."/>
            <person name="Gharbi K."/>
            <person name="Hall N."/>
            <person name="Watson M."/>
            <person name="Adriaenssens E.M."/>
            <person name="Foster-Nyarko E."/>
            <person name="Jarju S."/>
            <person name="Secka A."/>
            <person name="Antonio M."/>
            <person name="Oren A."/>
            <person name="Chaudhuri R.R."/>
            <person name="La Ragione R."/>
            <person name="Hildebrand F."/>
            <person name="Pallen M.J."/>
        </authorList>
    </citation>
    <scope>NUCLEOTIDE SEQUENCE</scope>
    <source>
        <strain evidence="6">CHK195-9823</strain>
    </source>
</reference>
<organism evidence="6 7">
    <name type="scientific">Candidatus Blautia stercorigallinarum</name>
    <dbReference type="NCBI Taxonomy" id="2838501"/>
    <lineage>
        <taxon>Bacteria</taxon>
        <taxon>Bacillati</taxon>
        <taxon>Bacillota</taxon>
        <taxon>Clostridia</taxon>
        <taxon>Lachnospirales</taxon>
        <taxon>Lachnospiraceae</taxon>
        <taxon>Blautia</taxon>
    </lineage>
</organism>
<gene>
    <name evidence="6" type="ORF">H9747_05405</name>
</gene>
<proteinExistence type="predicted"/>
<keyword evidence="2" id="KW-0547">Nucleotide-binding</keyword>
<dbReference type="InterPro" id="IPR036451">
    <property type="entry name" value="CblAdoTrfase-like_sf"/>
</dbReference>
<feature type="domain" description="Cobalamin adenosyltransferase-like" evidence="5">
    <location>
        <begin position="106"/>
        <end position="267"/>
    </location>
</feature>
<dbReference type="InterPro" id="IPR009194">
    <property type="entry name" value="AdoTrfase_EutT"/>
</dbReference>
<dbReference type="Pfam" id="PF01923">
    <property type="entry name" value="Cob_adeno_trans"/>
    <property type="match status" value="1"/>
</dbReference>
<accession>A0A9D1PDV6</accession>
<evidence type="ECO:0000256" key="3">
    <source>
        <dbReference type="ARBA" id="ARBA00022840"/>
    </source>
</evidence>
<dbReference type="AlphaFoldDB" id="A0A9D1PDV6"/>
<name>A0A9D1PDV6_9FIRM</name>
<sequence>MKVITEAILRDELRASVPETYTVPEGKILSPAAREFLQQNKVKILDGKKVSYQKEKKQEPEKAEKEDKRPDVKATEVPPMPAVPTEENKKPRFVDYETGAFYFEKPEHMTHLYGNVLVPKDHKRIYFRGKLDSLESAFVLNQTLLLEMGEDQSLIDDLQDILESLREMMRCDVMDEPFRRDYIIGLNHKELREHSHNPMKFYHIKQMVLPDYTLGKSYALLNQLRAAVRETEVAAAAAFHVGKEYLRQDIIEELNRMSSAMHIIMCKYLAGEYGRK</sequence>
<dbReference type="Proteomes" id="UP000886814">
    <property type="component" value="Unassembled WGS sequence"/>
</dbReference>
<dbReference type="GO" id="GO:0006580">
    <property type="term" value="P:ethanolamine metabolic process"/>
    <property type="evidence" value="ECO:0007669"/>
    <property type="project" value="InterPro"/>
</dbReference>
<evidence type="ECO:0000313" key="7">
    <source>
        <dbReference type="Proteomes" id="UP000886814"/>
    </source>
</evidence>
<dbReference type="GO" id="GO:0009236">
    <property type="term" value="P:cobalamin biosynthetic process"/>
    <property type="evidence" value="ECO:0007669"/>
    <property type="project" value="InterPro"/>
</dbReference>
<evidence type="ECO:0000256" key="2">
    <source>
        <dbReference type="ARBA" id="ARBA00022741"/>
    </source>
</evidence>